<feature type="binding site" evidence="9">
    <location>
        <position position="246"/>
    </location>
    <ligand>
        <name>sn-glycerol 3-phosphate</name>
        <dbReference type="ChEBI" id="CHEBI:57597"/>
    </ligand>
</feature>
<feature type="binding site" evidence="9">
    <location>
        <position position="272"/>
    </location>
    <ligand>
        <name>NADPH</name>
        <dbReference type="ChEBI" id="CHEBI:57783"/>
    </ligand>
</feature>
<feature type="binding site" evidence="9">
    <location>
        <position position="234"/>
    </location>
    <ligand>
        <name>sn-glycerol 3-phosphate</name>
        <dbReference type="ChEBI" id="CHEBI:57597"/>
    </ligand>
</feature>
<dbReference type="InterPro" id="IPR013328">
    <property type="entry name" value="6PGD_dom2"/>
</dbReference>
<dbReference type="Proteomes" id="UP000214760">
    <property type="component" value="Unassembled WGS sequence"/>
</dbReference>
<feature type="binding site" evidence="12">
    <location>
        <position position="245"/>
    </location>
    <ligand>
        <name>NAD(+)</name>
        <dbReference type="ChEBI" id="CHEBI:57540"/>
    </ligand>
</feature>
<dbReference type="SUPFAM" id="SSF48179">
    <property type="entry name" value="6-phosphogluconate dehydrogenase C-terminal domain-like"/>
    <property type="match status" value="1"/>
</dbReference>
<feature type="active site" description="Proton acceptor" evidence="9 10">
    <location>
        <position position="181"/>
    </location>
</feature>
<evidence type="ECO:0000256" key="5">
    <source>
        <dbReference type="ARBA" id="ARBA00023027"/>
    </source>
</evidence>
<name>A0A1I6K975_9FIRM</name>
<dbReference type="GO" id="GO:0005829">
    <property type="term" value="C:cytosol"/>
    <property type="evidence" value="ECO:0007669"/>
    <property type="project" value="TreeGrafter"/>
</dbReference>
<dbReference type="PROSITE" id="PS00957">
    <property type="entry name" value="NAD_G3PDH"/>
    <property type="match status" value="1"/>
</dbReference>
<feature type="domain" description="Glycerol-3-phosphate dehydrogenase NAD-dependent N-terminal" evidence="15">
    <location>
        <begin position="3"/>
        <end position="150"/>
    </location>
</feature>
<keyword evidence="6 9" id="KW-0443">Lipid metabolism</keyword>
<keyword evidence="3 9" id="KW-0521">NADP</keyword>
<evidence type="ECO:0000313" key="18">
    <source>
        <dbReference type="Proteomes" id="UP000214760"/>
    </source>
</evidence>
<dbReference type="PRINTS" id="PR00077">
    <property type="entry name" value="GPDHDRGNASE"/>
</dbReference>
<evidence type="ECO:0000256" key="1">
    <source>
        <dbReference type="ARBA" id="ARBA00011009"/>
    </source>
</evidence>
<comment type="subcellular location">
    <subcellularLocation>
        <location evidence="9">Cytoplasm</location>
    </subcellularLocation>
</comment>
<feature type="binding site" evidence="9">
    <location>
        <position position="130"/>
    </location>
    <ligand>
        <name>NADPH</name>
        <dbReference type="ChEBI" id="CHEBI:57783"/>
    </ligand>
</feature>
<feature type="binding site" evidence="9">
    <location>
        <position position="12"/>
    </location>
    <ligand>
        <name>NADPH</name>
        <dbReference type="ChEBI" id="CHEBI:57783"/>
    </ligand>
</feature>
<comment type="similarity">
    <text evidence="1 9 13">Belongs to the NAD-dependent glycerol-3-phosphate dehydrogenase family.</text>
</comment>
<evidence type="ECO:0000256" key="6">
    <source>
        <dbReference type="ARBA" id="ARBA00023098"/>
    </source>
</evidence>
<accession>A0A1I6K975</accession>
<comment type="catalytic activity">
    <reaction evidence="9">
        <text>sn-glycerol 3-phosphate + NAD(+) = dihydroxyacetone phosphate + NADH + H(+)</text>
        <dbReference type="Rhea" id="RHEA:11092"/>
        <dbReference type="ChEBI" id="CHEBI:15378"/>
        <dbReference type="ChEBI" id="CHEBI:57540"/>
        <dbReference type="ChEBI" id="CHEBI:57597"/>
        <dbReference type="ChEBI" id="CHEBI:57642"/>
        <dbReference type="ChEBI" id="CHEBI:57945"/>
        <dbReference type="EC" id="1.1.1.94"/>
    </reaction>
</comment>
<feature type="binding site" evidence="9">
    <location>
        <position position="245"/>
    </location>
    <ligand>
        <name>sn-glycerol 3-phosphate</name>
        <dbReference type="ChEBI" id="CHEBI:57597"/>
    </ligand>
</feature>
<comment type="caution">
    <text evidence="9">Lacks conserved residue(s) required for the propagation of feature annotation.</text>
</comment>
<feature type="binding site" evidence="9">
    <location>
        <position position="98"/>
    </location>
    <ligand>
        <name>sn-glycerol 3-phosphate</name>
        <dbReference type="ChEBI" id="CHEBI:57597"/>
    </ligand>
</feature>
<evidence type="ECO:0000256" key="14">
    <source>
        <dbReference type="RuleBase" id="RU000439"/>
    </source>
</evidence>
<comment type="catalytic activity">
    <reaction evidence="9 14">
        <text>sn-glycerol 3-phosphate + NADP(+) = dihydroxyacetone phosphate + NADPH + H(+)</text>
        <dbReference type="Rhea" id="RHEA:11096"/>
        <dbReference type="ChEBI" id="CHEBI:15378"/>
        <dbReference type="ChEBI" id="CHEBI:57597"/>
        <dbReference type="ChEBI" id="CHEBI:57642"/>
        <dbReference type="ChEBI" id="CHEBI:57783"/>
        <dbReference type="ChEBI" id="CHEBI:58349"/>
        <dbReference type="EC" id="1.1.1.94"/>
    </reaction>
</comment>
<dbReference type="RefSeq" id="WP_031474032.1">
    <property type="nucleotide sequence ID" value="NZ_FOZC01000016.1"/>
</dbReference>
<feature type="binding site" evidence="12">
    <location>
        <begin position="8"/>
        <end position="13"/>
    </location>
    <ligand>
        <name>NAD(+)</name>
        <dbReference type="ChEBI" id="CHEBI:57540"/>
    </ligand>
</feature>
<comment type="function">
    <text evidence="9">Catalyzes the reduction of the glycolytic intermediate dihydroxyacetone phosphate (DHAP) to sn-glycerol 3-phosphate (G3P), the key precursor for phospholipid synthesis.</text>
</comment>
<dbReference type="GO" id="GO:0051287">
    <property type="term" value="F:NAD binding"/>
    <property type="evidence" value="ECO:0007669"/>
    <property type="project" value="InterPro"/>
</dbReference>
<feature type="binding site" evidence="9">
    <location>
        <position position="98"/>
    </location>
    <ligand>
        <name>NADPH</name>
        <dbReference type="ChEBI" id="CHEBI:57783"/>
    </ligand>
</feature>
<keyword evidence="4 9" id="KW-0560">Oxidoreductase</keyword>
<keyword evidence="5 9" id="KW-0520">NAD</keyword>
<dbReference type="EC" id="1.1.1.94" evidence="9"/>
<dbReference type="EMBL" id="FOZC01000016">
    <property type="protein sequence ID" value="SFR87756.1"/>
    <property type="molecule type" value="Genomic_DNA"/>
</dbReference>
<dbReference type="GO" id="GO:0006650">
    <property type="term" value="P:glycerophospholipid metabolic process"/>
    <property type="evidence" value="ECO:0007669"/>
    <property type="project" value="UniProtKB-UniRule"/>
</dbReference>
<dbReference type="InterPro" id="IPR006168">
    <property type="entry name" value="G3P_DH_NAD-dep"/>
</dbReference>
<dbReference type="Pfam" id="PF07479">
    <property type="entry name" value="NAD_Gly3P_dh_C"/>
    <property type="match status" value="1"/>
</dbReference>
<evidence type="ECO:0000256" key="4">
    <source>
        <dbReference type="ARBA" id="ARBA00023002"/>
    </source>
</evidence>
<dbReference type="Pfam" id="PF01210">
    <property type="entry name" value="NAD_Gly3P_dh_N"/>
    <property type="match status" value="1"/>
</dbReference>
<evidence type="ECO:0000256" key="13">
    <source>
        <dbReference type="RuleBase" id="RU000437"/>
    </source>
</evidence>
<dbReference type="InterPro" id="IPR008927">
    <property type="entry name" value="6-PGluconate_DH-like_C_sf"/>
</dbReference>
<reference evidence="17 18" key="1">
    <citation type="submission" date="2016-10" db="EMBL/GenBank/DDBJ databases">
        <authorList>
            <person name="de Groot N.N."/>
        </authorList>
    </citation>
    <scope>NUCLEOTIDE SEQUENCE [LARGE SCALE GENOMIC DNA]</scope>
    <source>
        <strain evidence="17 18">F</strain>
    </source>
</reference>
<dbReference type="FunFam" id="1.10.1040.10:FF:000001">
    <property type="entry name" value="Glycerol-3-phosphate dehydrogenase [NAD(P)+]"/>
    <property type="match status" value="1"/>
</dbReference>
<dbReference type="Gene3D" id="3.40.50.720">
    <property type="entry name" value="NAD(P)-binding Rossmann-like Domain"/>
    <property type="match status" value="1"/>
</dbReference>
<dbReference type="NCBIfam" id="NF000940">
    <property type="entry name" value="PRK00094.1-2"/>
    <property type="match status" value="1"/>
</dbReference>
<dbReference type="PIRSF" id="PIRSF000114">
    <property type="entry name" value="Glycerol-3-P_dh"/>
    <property type="match status" value="1"/>
</dbReference>
<dbReference type="GO" id="GO:0046167">
    <property type="term" value="P:glycerol-3-phosphate biosynthetic process"/>
    <property type="evidence" value="ECO:0007669"/>
    <property type="project" value="UniProtKB-UniRule"/>
</dbReference>
<proteinExistence type="inferred from homology"/>
<evidence type="ECO:0000259" key="15">
    <source>
        <dbReference type="Pfam" id="PF01210"/>
    </source>
</evidence>
<comment type="pathway">
    <text evidence="9">Membrane lipid metabolism; glycerophospholipid metabolism.</text>
</comment>
<feature type="binding site" evidence="9">
    <location>
        <position position="245"/>
    </location>
    <ligand>
        <name>NADPH</name>
        <dbReference type="ChEBI" id="CHEBI:57783"/>
    </ligand>
</feature>
<evidence type="ECO:0000313" key="17">
    <source>
        <dbReference type="EMBL" id="SFR87756.1"/>
    </source>
</evidence>
<evidence type="ECO:0000256" key="12">
    <source>
        <dbReference type="PIRSR" id="PIRSR000114-3"/>
    </source>
</evidence>
<dbReference type="GO" id="GO:0141153">
    <property type="term" value="F:glycerol-3-phosphate dehydrogenase (NADP+) activity"/>
    <property type="evidence" value="ECO:0007669"/>
    <property type="project" value="RHEA"/>
</dbReference>
<keyword evidence="7 9" id="KW-0594">Phospholipid biosynthesis</keyword>
<feature type="binding site" evidence="11">
    <location>
        <begin position="245"/>
        <end position="246"/>
    </location>
    <ligand>
        <name>substrate</name>
    </ligand>
</feature>
<feature type="binding site" evidence="12">
    <location>
        <position position="130"/>
    </location>
    <ligand>
        <name>NAD(+)</name>
        <dbReference type="ChEBI" id="CHEBI:57540"/>
    </ligand>
</feature>
<keyword evidence="9" id="KW-0547">Nucleotide-binding</keyword>
<gene>
    <name evidence="9" type="primary">gpsA</name>
    <name evidence="17" type="ORF">SAMN02910262_02358</name>
</gene>
<keyword evidence="8 9" id="KW-1208">Phospholipid metabolism</keyword>
<organism evidence="17 18">
    <name type="scientific">[Clostridium] aminophilum</name>
    <dbReference type="NCBI Taxonomy" id="1526"/>
    <lineage>
        <taxon>Bacteria</taxon>
        <taxon>Bacillati</taxon>
        <taxon>Bacillota</taxon>
        <taxon>Clostridia</taxon>
        <taxon>Lachnospirales</taxon>
        <taxon>Lachnospiraceae</taxon>
    </lineage>
</organism>
<evidence type="ECO:0000256" key="2">
    <source>
        <dbReference type="ARBA" id="ARBA00022516"/>
    </source>
</evidence>
<dbReference type="PANTHER" id="PTHR11728:SF1">
    <property type="entry name" value="GLYCEROL-3-PHOSPHATE DEHYDROGENASE [NAD(+)] 2, CHLOROPLASTIC"/>
    <property type="match status" value="1"/>
</dbReference>
<dbReference type="AlphaFoldDB" id="A0A1I6K975"/>
<keyword evidence="9" id="KW-0963">Cytoplasm</keyword>
<evidence type="ECO:0000259" key="16">
    <source>
        <dbReference type="Pfam" id="PF07479"/>
    </source>
</evidence>
<evidence type="ECO:0000256" key="11">
    <source>
        <dbReference type="PIRSR" id="PIRSR000114-2"/>
    </source>
</evidence>
<dbReference type="InterPro" id="IPR011128">
    <property type="entry name" value="G3P_DH_NAD-dep_N"/>
</dbReference>
<dbReference type="GO" id="GO:0141152">
    <property type="term" value="F:glycerol-3-phosphate dehydrogenase (NAD+) activity"/>
    <property type="evidence" value="ECO:0007669"/>
    <property type="project" value="RHEA"/>
</dbReference>
<evidence type="ECO:0000256" key="8">
    <source>
        <dbReference type="ARBA" id="ARBA00023264"/>
    </source>
</evidence>
<evidence type="ECO:0000256" key="3">
    <source>
        <dbReference type="ARBA" id="ARBA00022857"/>
    </source>
</evidence>
<feature type="domain" description="Glycerol-3-phosphate dehydrogenase NAD-dependent C-terminal" evidence="16">
    <location>
        <begin position="170"/>
        <end position="311"/>
    </location>
</feature>
<dbReference type="HAMAP" id="MF_00394">
    <property type="entry name" value="NAD_Glyc3P_dehydrog"/>
    <property type="match status" value="1"/>
</dbReference>
<feature type="binding site" evidence="9">
    <location>
        <position position="128"/>
    </location>
    <ligand>
        <name>sn-glycerol 3-phosphate</name>
        <dbReference type="ChEBI" id="CHEBI:57597"/>
    </ligand>
</feature>
<feature type="binding site" evidence="9">
    <location>
        <position position="270"/>
    </location>
    <ligand>
        <name>NADPH</name>
        <dbReference type="ChEBI" id="CHEBI:57783"/>
    </ligand>
</feature>
<dbReference type="InterPro" id="IPR006109">
    <property type="entry name" value="G3P_DH_NAD-dep_C"/>
</dbReference>
<dbReference type="InterPro" id="IPR036291">
    <property type="entry name" value="NAD(P)-bd_dom_sf"/>
</dbReference>
<dbReference type="Gene3D" id="1.10.1040.10">
    <property type="entry name" value="N-(1-d-carboxylethyl)-l-norvaline Dehydrogenase, domain 2"/>
    <property type="match status" value="1"/>
</dbReference>
<keyword evidence="2 9" id="KW-0444">Lipid biosynthesis</keyword>
<dbReference type="PANTHER" id="PTHR11728">
    <property type="entry name" value="GLYCEROL-3-PHOSPHATE DEHYDROGENASE"/>
    <property type="match status" value="1"/>
</dbReference>
<dbReference type="SUPFAM" id="SSF51735">
    <property type="entry name" value="NAD(P)-binding Rossmann-fold domains"/>
    <property type="match status" value="1"/>
</dbReference>
<feature type="binding site" evidence="9">
    <location>
        <position position="126"/>
    </location>
    <ligand>
        <name>sn-glycerol 3-phosphate</name>
        <dbReference type="ChEBI" id="CHEBI:57597"/>
    </ligand>
</feature>
<dbReference type="NCBIfam" id="NF000942">
    <property type="entry name" value="PRK00094.1-4"/>
    <property type="match status" value="1"/>
</dbReference>
<evidence type="ECO:0000256" key="9">
    <source>
        <dbReference type="HAMAP-Rule" id="MF_00394"/>
    </source>
</evidence>
<evidence type="ECO:0000256" key="7">
    <source>
        <dbReference type="ARBA" id="ARBA00023209"/>
    </source>
</evidence>
<evidence type="ECO:0000256" key="10">
    <source>
        <dbReference type="PIRSR" id="PIRSR000114-1"/>
    </source>
</evidence>
<feature type="binding site" evidence="9">
    <location>
        <position position="244"/>
    </location>
    <ligand>
        <name>sn-glycerol 3-phosphate</name>
        <dbReference type="ChEBI" id="CHEBI:57597"/>
    </ligand>
</feature>
<sequence>MRKIGVLGAGAWGLALADLLSENGNDVILWSSSAFKAENLKRERTPGAPKLQITADLKEATEDRQIVLFVVSSIYVRSVAAQIRPYIRPDQIVVSAVKGVESDTLCTMTDILREELGNVPIVALSGPTLAAEVVMRHPTTILSASDDPEAAEMVQDAIMCDSMRAYTSDDVKGVELCGALKNVIALATGISDGLGFGFNARAALITRGLAEMIRLGKAMGCHEATFAGLAGLGDLVATATSTLSRNYRCGHFIGKEGYEPEIAIAKVGQVVEGVNMLPAAMKLAERYHVEMPIARAVNSIIKEGADPKETVSELMHRRKKAETE</sequence>
<dbReference type="GO" id="GO:0005975">
    <property type="term" value="P:carbohydrate metabolic process"/>
    <property type="evidence" value="ECO:0007669"/>
    <property type="project" value="InterPro"/>
</dbReference>
<dbReference type="GO" id="GO:0046168">
    <property type="term" value="P:glycerol-3-phosphate catabolic process"/>
    <property type="evidence" value="ECO:0007669"/>
    <property type="project" value="InterPro"/>
</dbReference>
<dbReference type="GO" id="GO:0008654">
    <property type="term" value="P:phospholipid biosynthetic process"/>
    <property type="evidence" value="ECO:0007669"/>
    <property type="project" value="UniProtKB-KW"/>
</dbReference>
<feature type="binding site" evidence="9">
    <location>
        <position position="181"/>
    </location>
    <ligand>
        <name>sn-glycerol 3-phosphate</name>
        <dbReference type="ChEBI" id="CHEBI:57597"/>
    </ligand>
</feature>
<dbReference type="UniPathway" id="UPA00940"/>
<protein>
    <recommendedName>
        <fullName evidence="9">Glycerol-3-phosphate dehydrogenase [NAD(P)+]</fullName>
        <ecNumber evidence="9">1.1.1.94</ecNumber>
    </recommendedName>
    <alternativeName>
        <fullName evidence="9">NAD(P)(+)-dependent glycerol-3-phosphate dehydrogenase</fullName>
    </alternativeName>
    <alternativeName>
        <fullName evidence="9">NAD(P)H-dependent dihydroxyacetone-phosphate reductase</fullName>
    </alternativeName>
</protein>
<feature type="binding site" evidence="11">
    <location>
        <position position="98"/>
    </location>
    <ligand>
        <name>substrate</name>
    </ligand>
</feature>